<dbReference type="FunFam" id="1.10.287.70:FF:000072">
    <property type="entry name" value="Cyclic nucleotide gated channel beta 3"/>
    <property type="match status" value="1"/>
</dbReference>
<evidence type="ECO:0000256" key="2">
    <source>
        <dbReference type="ARBA" id="ARBA00022448"/>
    </source>
</evidence>
<dbReference type="GO" id="GO:0045664">
    <property type="term" value="P:regulation of neuron differentiation"/>
    <property type="evidence" value="ECO:0007669"/>
    <property type="project" value="EnsemblMetazoa"/>
</dbReference>
<dbReference type="Proteomes" id="UP000024404">
    <property type="component" value="Unassembled WGS sequence"/>
</dbReference>
<dbReference type="FunFam" id="2.60.120.10:FF:000078">
    <property type="entry name" value="Cyclic nucleotide-gated channel"/>
    <property type="match status" value="1"/>
</dbReference>
<dbReference type="FunFam" id="1.10.287.630:FF:000001">
    <property type="entry name" value="Cyclic nucleotide-gated channel alpha 3"/>
    <property type="match status" value="1"/>
</dbReference>
<evidence type="ECO:0000256" key="8">
    <source>
        <dbReference type="ARBA" id="ARBA00023303"/>
    </source>
</evidence>
<sequence length="634" mass="73268">MRVMNENEGSAINKKDVPDSGARLSLKIDYRDDDMQMNEMNIKDCTDGDGDDQSKLSFRMKEKLHTLTGDIRRRTSQMVDEIMRELDDDCEKDSKDIGARKEHRPSLMSLIGLQRAISPVNDEGTNKSRSYLWRIFLSSINPLHREYLIWLTIVVIAFLYNAFSIPLRSSYPYQTKSNLIYWLIADYIADTIYLIDMLLFKPRLRFMRGGIPVKDMKETAKRYLHSNIFKLDILSLMPFDIMYIWTGPIAAWRALPSIILAAIQPSGPFSLESIHNQVPGITFPITKTLAYMIYLIHCNSCVYYMLSAWQAFGQIAYRMNNKWYLNKWVYNNQGNAYIRCFYFTTAVATSTGNNPAPTNVVEYIYMTFSWMMGIRDIVSNANRNREQYRRCMDQVLSECKRLGLSKDTIDRVRDWLIYTWQKQKTLDEKKLIEELPLKLQTDLALSVHYNTLSKVQLFQDCDRAFLRELVLKLRPVIFLPGDMICKKGDVGKEMYIVNDGILQVVDGEQSTKVFAELTEGSVFGEISLLAIGGNNRRTANIRSKGYSTLFVLSKEDLNDVIKDYPDAQKLLERKAKAMLRKDEKVKKEKTSAKKNLEEKCSLTTHINTPKLMDTENDNTPKIRSIDTVIVDGIR</sequence>
<dbReference type="PROSITE" id="PS50042">
    <property type="entry name" value="CNMP_BINDING_3"/>
    <property type="match status" value="1"/>
</dbReference>
<keyword evidence="4 9" id="KW-1133">Transmembrane helix</keyword>
<dbReference type="GO" id="GO:0045944">
    <property type="term" value="P:positive regulation of transcription by RNA polymerase II"/>
    <property type="evidence" value="ECO:0007669"/>
    <property type="project" value="EnsemblMetazoa"/>
</dbReference>
<keyword evidence="7" id="KW-1071">Ligand-gated ion channel</keyword>
<dbReference type="CDD" id="cd00038">
    <property type="entry name" value="CAP_ED"/>
    <property type="match status" value="1"/>
</dbReference>
<dbReference type="GO" id="GO:0044877">
    <property type="term" value="F:protein-containing complex binding"/>
    <property type="evidence" value="ECO:0007669"/>
    <property type="project" value="TreeGrafter"/>
</dbReference>
<dbReference type="GO" id="GO:0010628">
    <property type="term" value="P:positive regulation of gene expression"/>
    <property type="evidence" value="ECO:0007669"/>
    <property type="project" value="EnsemblMetazoa"/>
</dbReference>
<reference evidence="12" key="1">
    <citation type="submission" date="2013-10" db="EMBL/GenBank/DDBJ databases">
        <title>Genome sequencing of Onchocerca volvulus.</title>
        <authorList>
            <person name="Cotton J."/>
            <person name="Tsai J."/>
            <person name="Stanley E."/>
            <person name="Tracey A."/>
            <person name="Holroyd N."/>
            <person name="Lustigman S."/>
            <person name="Berriman M."/>
        </authorList>
    </citation>
    <scope>NUCLEOTIDE SEQUENCE</scope>
</reference>
<evidence type="ECO:0000256" key="7">
    <source>
        <dbReference type="ARBA" id="ARBA00023286"/>
    </source>
</evidence>
<evidence type="ECO:0000259" key="10">
    <source>
        <dbReference type="PROSITE" id="PS50042"/>
    </source>
</evidence>
<keyword evidence="2" id="KW-0813">Transport</keyword>
<dbReference type="Pfam" id="PF00520">
    <property type="entry name" value="Ion_trans"/>
    <property type="match status" value="1"/>
</dbReference>
<dbReference type="PANTHER" id="PTHR45638">
    <property type="entry name" value="CYCLIC NUCLEOTIDE-GATED CATION CHANNEL SUBUNIT A"/>
    <property type="match status" value="1"/>
</dbReference>
<keyword evidence="3 9" id="KW-0812">Transmembrane</keyword>
<organism evidence="11 12">
    <name type="scientific">Onchocerca volvulus</name>
    <dbReference type="NCBI Taxonomy" id="6282"/>
    <lineage>
        <taxon>Eukaryota</taxon>
        <taxon>Metazoa</taxon>
        <taxon>Ecdysozoa</taxon>
        <taxon>Nematoda</taxon>
        <taxon>Chromadorea</taxon>
        <taxon>Rhabditida</taxon>
        <taxon>Spirurina</taxon>
        <taxon>Spiruromorpha</taxon>
        <taxon>Filarioidea</taxon>
        <taxon>Onchocercidae</taxon>
        <taxon>Onchocerca</taxon>
    </lineage>
</organism>
<dbReference type="Gene3D" id="2.60.120.10">
    <property type="entry name" value="Jelly Rolls"/>
    <property type="match status" value="1"/>
</dbReference>
<dbReference type="AlphaFoldDB" id="A0A8R1TQH7"/>
<dbReference type="InterPro" id="IPR018490">
    <property type="entry name" value="cNMP-bd_dom_sf"/>
</dbReference>
<name>A0A8R1TQH7_ONCVO</name>
<keyword evidence="6 9" id="KW-0472">Membrane</keyword>
<dbReference type="GO" id="GO:0009454">
    <property type="term" value="P:aerotaxis"/>
    <property type="evidence" value="ECO:0007669"/>
    <property type="project" value="EnsemblMetazoa"/>
</dbReference>
<evidence type="ECO:0000256" key="6">
    <source>
        <dbReference type="ARBA" id="ARBA00023136"/>
    </source>
</evidence>
<dbReference type="GO" id="GO:0010754">
    <property type="term" value="P:negative regulation of cGMP-mediated signaling"/>
    <property type="evidence" value="ECO:0007669"/>
    <property type="project" value="EnsemblMetazoa"/>
</dbReference>
<reference evidence="11" key="2">
    <citation type="submission" date="2022-06" db="UniProtKB">
        <authorList>
            <consortium name="EnsemblMetazoa"/>
        </authorList>
    </citation>
    <scope>IDENTIFICATION</scope>
</reference>
<dbReference type="PROSITE" id="PS00889">
    <property type="entry name" value="CNMP_BINDING_2"/>
    <property type="match status" value="1"/>
</dbReference>
<evidence type="ECO:0000256" key="5">
    <source>
        <dbReference type="ARBA" id="ARBA00023065"/>
    </source>
</evidence>
<dbReference type="GO" id="GO:0005223">
    <property type="term" value="F:intracellularly cGMP-activated cation channel activity"/>
    <property type="evidence" value="ECO:0007669"/>
    <property type="project" value="EnsemblMetazoa"/>
</dbReference>
<dbReference type="InterPro" id="IPR014710">
    <property type="entry name" value="RmlC-like_jellyroll"/>
</dbReference>
<evidence type="ECO:0000256" key="4">
    <source>
        <dbReference type="ARBA" id="ARBA00022989"/>
    </source>
</evidence>
<feature type="transmembrane region" description="Helical" evidence="9">
    <location>
        <begin position="179"/>
        <end position="200"/>
    </location>
</feature>
<dbReference type="GO" id="GO:0040040">
    <property type="term" value="P:thermosensory behavior"/>
    <property type="evidence" value="ECO:0007669"/>
    <property type="project" value="EnsemblMetazoa"/>
</dbReference>
<protein>
    <submittedName>
        <fullName evidence="11">Cyclic nucleotide-binding domain-containing protein</fullName>
    </submittedName>
</protein>
<dbReference type="PROSITE" id="PS00888">
    <property type="entry name" value="CNMP_BINDING_1"/>
    <property type="match status" value="1"/>
</dbReference>
<evidence type="ECO:0000256" key="1">
    <source>
        <dbReference type="ARBA" id="ARBA00004141"/>
    </source>
</evidence>
<dbReference type="GO" id="GO:0005886">
    <property type="term" value="C:plasma membrane"/>
    <property type="evidence" value="ECO:0007669"/>
    <property type="project" value="TreeGrafter"/>
</dbReference>
<dbReference type="Gene3D" id="1.10.287.630">
    <property type="entry name" value="Helix hairpin bin"/>
    <property type="match status" value="1"/>
</dbReference>
<dbReference type="GO" id="GO:0048812">
    <property type="term" value="P:neuron projection morphogenesis"/>
    <property type="evidence" value="ECO:0007669"/>
    <property type="project" value="EnsemblMetazoa"/>
</dbReference>
<evidence type="ECO:0000256" key="3">
    <source>
        <dbReference type="ARBA" id="ARBA00022692"/>
    </source>
</evidence>
<dbReference type="InterPro" id="IPR000595">
    <property type="entry name" value="cNMP-bd_dom"/>
</dbReference>
<dbReference type="GO" id="GO:0030516">
    <property type="term" value="P:regulation of axon extension"/>
    <property type="evidence" value="ECO:0007669"/>
    <property type="project" value="EnsemblMetazoa"/>
</dbReference>
<dbReference type="GO" id="GO:0030553">
    <property type="term" value="F:cGMP binding"/>
    <property type="evidence" value="ECO:0007669"/>
    <property type="project" value="TreeGrafter"/>
</dbReference>
<keyword evidence="12" id="KW-1185">Reference proteome</keyword>
<accession>A0A8R1TQH7</accession>
<dbReference type="OMA" id="NAFCIPL"/>
<feature type="transmembrane region" description="Helical" evidence="9">
    <location>
        <begin position="147"/>
        <end position="167"/>
    </location>
</feature>
<keyword evidence="5" id="KW-0406">Ion transport</keyword>
<feature type="domain" description="Cyclic nucleotide-binding" evidence="10">
    <location>
        <begin position="457"/>
        <end position="561"/>
    </location>
</feature>
<evidence type="ECO:0000313" key="12">
    <source>
        <dbReference type="Proteomes" id="UP000024404"/>
    </source>
</evidence>
<evidence type="ECO:0000256" key="9">
    <source>
        <dbReference type="SAM" id="Phobius"/>
    </source>
</evidence>
<dbReference type="SMART" id="SM00100">
    <property type="entry name" value="cNMP"/>
    <property type="match status" value="1"/>
</dbReference>
<dbReference type="InterPro" id="IPR005821">
    <property type="entry name" value="Ion_trans_dom"/>
</dbReference>
<dbReference type="InterPro" id="IPR050866">
    <property type="entry name" value="CNG_cation_channel"/>
</dbReference>
<dbReference type="GO" id="GO:0005222">
    <property type="term" value="F:intracellularly cAMP-activated cation channel activity"/>
    <property type="evidence" value="ECO:0007669"/>
    <property type="project" value="TreeGrafter"/>
</dbReference>
<dbReference type="GO" id="GO:0007199">
    <property type="term" value="P:G protein-coupled receptor signaling pathway coupled to cGMP nucleotide second messenger"/>
    <property type="evidence" value="ECO:0007669"/>
    <property type="project" value="EnsemblMetazoa"/>
</dbReference>
<dbReference type="GO" id="GO:0055093">
    <property type="term" value="P:response to hyperoxia"/>
    <property type="evidence" value="ECO:0007669"/>
    <property type="project" value="EnsemblMetazoa"/>
</dbReference>
<dbReference type="Gene3D" id="1.10.287.70">
    <property type="match status" value="1"/>
</dbReference>
<evidence type="ECO:0000313" key="11">
    <source>
        <dbReference type="EnsemblMetazoa" id="OVOC293.1"/>
    </source>
</evidence>
<dbReference type="Pfam" id="PF00027">
    <property type="entry name" value="cNMP_binding"/>
    <property type="match status" value="1"/>
</dbReference>
<keyword evidence="8" id="KW-0407">Ion channel</keyword>
<comment type="subcellular location">
    <subcellularLocation>
        <location evidence="1">Membrane</location>
        <topology evidence="1">Multi-pass membrane protein</topology>
    </subcellularLocation>
</comment>
<dbReference type="SUPFAM" id="SSF51206">
    <property type="entry name" value="cAMP-binding domain-like"/>
    <property type="match status" value="1"/>
</dbReference>
<dbReference type="PANTHER" id="PTHR45638:SF1">
    <property type="entry name" value="CYCLIC NUCLEOTIDE-GATED ION CHANNEL SUBUNIT B, ISOFORM A"/>
    <property type="match status" value="1"/>
</dbReference>
<dbReference type="InterPro" id="IPR018488">
    <property type="entry name" value="cNMP-bd_CS"/>
</dbReference>
<proteinExistence type="predicted"/>
<dbReference type="GO" id="GO:0017071">
    <property type="term" value="C:intracellular cyclic nucleotide activated cation channel complex"/>
    <property type="evidence" value="ECO:0007669"/>
    <property type="project" value="TreeGrafter"/>
</dbReference>
<dbReference type="EMBL" id="CMVM020000020">
    <property type="status" value="NOT_ANNOTATED_CDS"/>
    <property type="molecule type" value="Genomic_DNA"/>
</dbReference>
<dbReference type="SUPFAM" id="SSF81324">
    <property type="entry name" value="Voltage-gated potassium channels"/>
    <property type="match status" value="1"/>
</dbReference>
<dbReference type="EnsemblMetazoa" id="OVOC293.1">
    <property type="protein sequence ID" value="OVOC293.1"/>
    <property type="gene ID" value="WBGene00237102"/>
</dbReference>